<sequence>MWPKLLDHYTSVSNSIGQRIGSVKDDSENLAIHAHQTMKMTTIVEQESAQLQQYIEDFKVHG</sequence>
<dbReference type="Proteomes" id="UP000256561">
    <property type="component" value="Unassembled WGS sequence"/>
</dbReference>
<keyword evidence="2" id="KW-1185">Reference proteome</keyword>
<gene>
    <name evidence="1" type="ORF">DXV75_04425</name>
</gene>
<protein>
    <submittedName>
        <fullName evidence="1">Uncharacterized protein</fullName>
    </submittedName>
</protein>
<organism evidence="1 2">
    <name type="scientific">Alteromonas aestuariivivens</name>
    <dbReference type="NCBI Taxonomy" id="1938339"/>
    <lineage>
        <taxon>Bacteria</taxon>
        <taxon>Pseudomonadati</taxon>
        <taxon>Pseudomonadota</taxon>
        <taxon>Gammaproteobacteria</taxon>
        <taxon>Alteromonadales</taxon>
        <taxon>Alteromonadaceae</taxon>
        <taxon>Alteromonas/Salinimonas group</taxon>
        <taxon>Alteromonas</taxon>
    </lineage>
</organism>
<dbReference type="EMBL" id="QRHA01000002">
    <property type="protein sequence ID" value="RDV28208.1"/>
    <property type="molecule type" value="Genomic_DNA"/>
</dbReference>
<accession>A0A3D8MCH5</accession>
<dbReference type="RefSeq" id="WP_115592166.1">
    <property type="nucleotide sequence ID" value="NZ_QRHA01000002.1"/>
</dbReference>
<evidence type="ECO:0000313" key="1">
    <source>
        <dbReference type="EMBL" id="RDV28208.1"/>
    </source>
</evidence>
<reference evidence="2" key="1">
    <citation type="submission" date="2018-08" db="EMBL/GenBank/DDBJ databases">
        <authorList>
            <person name="Zhang J."/>
            <person name="Du Z.-J."/>
        </authorList>
    </citation>
    <scope>NUCLEOTIDE SEQUENCE [LARGE SCALE GENOMIC DNA]</scope>
    <source>
        <strain evidence="2">KCTC 52655</strain>
    </source>
</reference>
<name>A0A3D8MCH5_9ALTE</name>
<evidence type="ECO:0000313" key="2">
    <source>
        <dbReference type="Proteomes" id="UP000256561"/>
    </source>
</evidence>
<proteinExistence type="predicted"/>
<dbReference type="AlphaFoldDB" id="A0A3D8MCH5"/>
<comment type="caution">
    <text evidence="1">The sequence shown here is derived from an EMBL/GenBank/DDBJ whole genome shotgun (WGS) entry which is preliminary data.</text>
</comment>